<keyword evidence="3" id="KW-1185">Reference proteome</keyword>
<comment type="caution">
    <text evidence="2">The sequence shown here is derived from an EMBL/GenBank/DDBJ whole genome shotgun (WGS) entry which is preliminary data.</text>
</comment>
<dbReference type="Pfam" id="PF04480">
    <property type="entry name" value="DUF559"/>
    <property type="match status" value="1"/>
</dbReference>
<accession>A0A561EB84</accession>
<dbReference type="EMBL" id="VIVQ01000001">
    <property type="protein sequence ID" value="TWE12875.1"/>
    <property type="molecule type" value="Genomic_DNA"/>
</dbReference>
<evidence type="ECO:0000313" key="2">
    <source>
        <dbReference type="EMBL" id="TWE12875.1"/>
    </source>
</evidence>
<proteinExistence type="predicted"/>
<evidence type="ECO:0000259" key="1">
    <source>
        <dbReference type="Pfam" id="PF04480"/>
    </source>
</evidence>
<dbReference type="RefSeq" id="WP_145227197.1">
    <property type="nucleotide sequence ID" value="NZ_VIVQ01000001.1"/>
</dbReference>
<protein>
    <submittedName>
        <fullName evidence="2">Uncharacterized protein DUF559</fullName>
    </submittedName>
</protein>
<dbReference type="InterPro" id="IPR011335">
    <property type="entry name" value="Restrct_endonuc-II-like"/>
</dbReference>
<reference evidence="2 3" key="1">
    <citation type="submission" date="2019-06" db="EMBL/GenBank/DDBJ databases">
        <title>Sequencing the genomes of 1000 actinobacteria strains.</title>
        <authorList>
            <person name="Klenk H.-P."/>
        </authorList>
    </citation>
    <scope>NUCLEOTIDE SEQUENCE [LARGE SCALE GENOMIC DNA]</scope>
    <source>
        <strain evidence="2 3">DSM 19560</strain>
    </source>
</reference>
<feature type="domain" description="DUF559" evidence="1">
    <location>
        <begin position="222"/>
        <end position="267"/>
    </location>
</feature>
<organism evidence="2 3">
    <name type="scientific">Rudaeicoccus suwonensis</name>
    <dbReference type="NCBI Taxonomy" id="657409"/>
    <lineage>
        <taxon>Bacteria</taxon>
        <taxon>Bacillati</taxon>
        <taxon>Actinomycetota</taxon>
        <taxon>Actinomycetes</taxon>
        <taxon>Micrococcales</taxon>
        <taxon>Dermacoccaceae</taxon>
        <taxon>Rudaeicoccus</taxon>
    </lineage>
</organism>
<dbReference type="SUPFAM" id="SSF52980">
    <property type="entry name" value="Restriction endonuclease-like"/>
    <property type="match status" value="1"/>
</dbReference>
<dbReference type="InterPro" id="IPR007569">
    <property type="entry name" value="DUF559"/>
</dbReference>
<dbReference type="OrthoDB" id="3173471at2"/>
<evidence type="ECO:0000313" key="3">
    <source>
        <dbReference type="Proteomes" id="UP000318297"/>
    </source>
</evidence>
<name>A0A561EB84_9MICO</name>
<sequence>MTRPRATLPSELGDSFTFAEATRLGVTPGQLRVPALLAPTRGVRIATPDPDLITRARAYTLVLPSPAAFSHRTAATLLGLPMPHTDDELLDVTVPSGRRVRRVGVRSHQGFRNILVANGIRVTSHIDTWLDLAAALSLRDLVILGDAIVGQDKLQLQRLRGRAINAKRMRGAVVARRAAGLVRCGVLSPQETLWRLRMLEYGLPEPLLTVAVHDREGNWLGIGDFVWLKQKLIAEYDGEYHFTHEQRRADQLRRRRMRHAGWNVIELNSADNYAPRAALEALRVALNV</sequence>
<dbReference type="Proteomes" id="UP000318297">
    <property type="component" value="Unassembled WGS sequence"/>
</dbReference>
<gene>
    <name evidence="2" type="ORF">BKA23_1697</name>
</gene>
<dbReference type="AlphaFoldDB" id="A0A561EB84"/>
<dbReference type="Gene3D" id="3.40.960.10">
    <property type="entry name" value="VSR Endonuclease"/>
    <property type="match status" value="1"/>
</dbReference>